<accession>A0ABM7HSV6</accession>
<keyword evidence="2" id="KW-1185">Reference proteome</keyword>
<evidence type="ECO:0000313" key="1">
    <source>
        <dbReference type="EMBL" id="BBX33643.1"/>
    </source>
</evidence>
<dbReference type="EMBL" id="AP022567">
    <property type="protein sequence ID" value="BBX33643.1"/>
    <property type="molecule type" value="Genomic_DNA"/>
</dbReference>
<evidence type="ECO:0000313" key="2">
    <source>
        <dbReference type="Proteomes" id="UP000465622"/>
    </source>
</evidence>
<organism evidence="1 2">
    <name type="scientific">Mycolicibacterium mageritense</name>
    <name type="common">Mycobacterium mageritense</name>
    <dbReference type="NCBI Taxonomy" id="53462"/>
    <lineage>
        <taxon>Bacteria</taxon>
        <taxon>Bacillati</taxon>
        <taxon>Actinomycetota</taxon>
        <taxon>Actinomycetes</taxon>
        <taxon>Mycobacteriales</taxon>
        <taxon>Mycobacteriaceae</taxon>
        <taxon>Mycolicibacterium</taxon>
    </lineage>
</organism>
<sequence>MLRLLRKWCPLLRGGYLWACVIRVRYTDNRSSGDAVDTSVAALSVLNLGADAFLDPLPCEVHVAPCAVV</sequence>
<proteinExistence type="predicted"/>
<reference evidence="1 2" key="1">
    <citation type="journal article" date="2019" name="Emerg. Microbes Infect.">
        <title>Comprehensive subspecies identification of 175 nontuberculous mycobacteria species based on 7547 genomic profiles.</title>
        <authorList>
            <person name="Matsumoto Y."/>
            <person name="Kinjo T."/>
            <person name="Motooka D."/>
            <person name="Nabeya D."/>
            <person name="Jung N."/>
            <person name="Uechi K."/>
            <person name="Horii T."/>
            <person name="Iida T."/>
            <person name="Fujita J."/>
            <person name="Nakamura S."/>
        </authorList>
    </citation>
    <scope>NUCLEOTIDE SEQUENCE [LARGE SCALE GENOMIC DNA]</scope>
    <source>
        <strain evidence="1 2">JCM 12375</strain>
    </source>
</reference>
<name>A0ABM7HSV6_MYCME</name>
<gene>
    <name evidence="1" type="ORF">MMAGJ_29250</name>
</gene>
<evidence type="ECO:0008006" key="3">
    <source>
        <dbReference type="Google" id="ProtNLM"/>
    </source>
</evidence>
<dbReference type="Proteomes" id="UP000465622">
    <property type="component" value="Chromosome"/>
</dbReference>
<protein>
    <recommendedName>
        <fullName evidence="3">Secreted protein</fullName>
    </recommendedName>
</protein>